<dbReference type="OrthoDB" id="9803686at2"/>
<dbReference type="SUPFAM" id="SSF56988">
    <property type="entry name" value="Anthrax protective antigen"/>
    <property type="match status" value="1"/>
</dbReference>
<dbReference type="Gene3D" id="3.90.182.10">
    <property type="entry name" value="Toxin - Anthrax Protective Antigen,domain 1"/>
    <property type="match status" value="1"/>
</dbReference>
<evidence type="ECO:0000259" key="2">
    <source>
        <dbReference type="PROSITE" id="PS51820"/>
    </source>
</evidence>
<dbReference type="RefSeq" id="WP_144844308.1">
    <property type="nucleotide sequence ID" value="NZ_VNJI01000005.1"/>
</dbReference>
<feature type="signal peptide" evidence="1">
    <location>
        <begin position="1"/>
        <end position="27"/>
    </location>
</feature>
<gene>
    <name evidence="3" type="ORF">FPZ49_05415</name>
</gene>
<dbReference type="InterPro" id="IPR011658">
    <property type="entry name" value="PA14_dom"/>
</dbReference>
<dbReference type="Proteomes" id="UP000317036">
    <property type="component" value="Unassembled WGS sequence"/>
</dbReference>
<keyword evidence="1" id="KW-0732">Signal</keyword>
<evidence type="ECO:0000313" key="4">
    <source>
        <dbReference type="Proteomes" id="UP000317036"/>
    </source>
</evidence>
<sequence length="1021" mass="112553">MRLHQVSKRVVSLGLSLVLLAGGHVSAASVQEDLNRIGTWDGVTASRPLPGNYTDWSEQNVPFGVRSFYAAPWRSYMDTRDAPSLINSLGINFNNTIKPEAAEATAQVLQDAGITSARLEIPWKEISFDDESKLNTNADAQLTTILNAFKNHHIRPLILLNANAGLPVPYKMVPVSLKQQAKAGDRAIYVSDVSGIVPGYTGLQGQEYQSMYPIITAVDAATGQCILSDALKADLRSGSQNLIRLKYRPFSGVQFSDGTKNGAAQETIDGWLNYVATVSDFVARRLGTKGQADAGFDVEVWNEYSFGSQFLDINNYYNPPLKFSADLSYTEGTNVKTGAEVILPLTANYIKNPEHQLPGVQVISGFSNQRPWDDGATVWKNQDGLSKHYYTGFDQNGSVISSSTVQQYPTVNALGASDPYVPTQINSFPEYWFYSYQTEFAREAQPFPGPFADHYRYASIGGGKEAQLWMSETNYHRGVFAGKLVQQKGIQPTNPQLVQLMHSLETKALLRSYVFFQHKGFAHTFPYAINGGDLEFGIVPDAFFSALESNGYLLDSSAKSKVGPEIQSITNLVQFMKAGESIANPRKLNVDRILEYKPRIVYNGDGTDAHPARYQAEDLAILPYQLAANQFAIGYYVVTRNLTHAWDASKDELDPARYEMPDQDFEITLSNVNGVGASVYAFDPIHNSKNKVEIVSSTGSTITVKAPTADYPRFLVVQEAEEGPLLGDVQLQKTKNGPALTFTPNVDGNVKISWGAYPARETGAVTVRRYQHFDANLTNPVATGTSGSFGFNKTLGTSGDSNGYYRITGKIEPQFSEKYTFIYDGECRTQIYLNGKKLIDSCQPKMQASVDLEAGKTYDLEVVTFYENNGDPHSAYLYWSSSSQSFSVVPAKPDGSSEMYRSVTKNEKATVLLPDLKDGDGVRLELAKGGVNITYPQWDFDLRGVLYPTMPIVEVGDAGAEPRSLQVSPDTPLYEQPDACSAVVGYLAAQTVKAVEKRGEFYRIDTWLGYKWVHESNVVQP</sequence>
<reference evidence="3 4" key="1">
    <citation type="submission" date="2019-07" db="EMBL/GenBank/DDBJ databases">
        <authorList>
            <person name="Kim J."/>
        </authorList>
    </citation>
    <scope>NUCLEOTIDE SEQUENCE [LARGE SCALE GENOMIC DNA]</scope>
    <source>
        <strain evidence="3 4">JC52</strain>
    </source>
</reference>
<dbReference type="InterPro" id="IPR037524">
    <property type="entry name" value="PA14/GLEYA"/>
</dbReference>
<dbReference type="AlphaFoldDB" id="A0A559KFM2"/>
<name>A0A559KFM2_9BACL</name>
<dbReference type="SUPFAM" id="SSF51445">
    <property type="entry name" value="(Trans)glycosidases"/>
    <property type="match status" value="1"/>
</dbReference>
<dbReference type="InterPro" id="IPR017853">
    <property type="entry name" value="GH"/>
</dbReference>
<keyword evidence="4" id="KW-1185">Reference proteome</keyword>
<evidence type="ECO:0000256" key="1">
    <source>
        <dbReference type="SAM" id="SignalP"/>
    </source>
</evidence>
<comment type="caution">
    <text evidence="3">The sequence shown here is derived from an EMBL/GenBank/DDBJ whole genome shotgun (WGS) entry which is preliminary data.</text>
</comment>
<dbReference type="PROSITE" id="PS51820">
    <property type="entry name" value="PA14"/>
    <property type="match status" value="1"/>
</dbReference>
<evidence type="ECO:0000313" key="3">
    <source>
        <dbReference type="EMBL" id="TVY10917.1"/>
    </source>
</evidence>
<protein>
    <recommendedName>
        <fullName evidence="2">PA14 domain-containing protein</fullName>
    </recommendedName>
</protein>
<dbReference type="EMBL" id="VNJI01000005">
    <property type="protein sequence ID" value="TVY10917.1"/>
    <property type="molecule type" value="Genomic_DNA"/>
</dbReference>
<feature type="domain" description="PA14" evidence="2">
    <location>
        <begin position="760"/>
        <end position="893"/>
    </location>
</feature>
<accession>A0A559KFM2</accession>
<proteinExistence type="predicted"/>
<feature type="chain" id="PRO_5021736990" description="PA14 domain-containing protein" evidence="1">
    <location>
        <begin position="28"/>
        <end position="1021"/>
    </location>
</feature>
<organism evidence="3 4">
    <name type="scientific">Paenibacillus cremeus</name>
    <dbReference type="NCBI Taxonomy" id="2163881"/>
    <lineage>
        <taxon>Bacteria</taxon>
        <taxon>Bacillati</taxon>
        <taxon>Bacillota</taxon>
        <taxon>Bacilli</taxon>
        <taxon>Bacillales</taxon>
        <taxon>Paenibacillaceae</taxon>
        <taxon>Paenibacillus</taxon>
    </lineage>
</organism>
<dbReference type="Pfam" id="PF07691">
    <property type="entry name" value="PA14"/>
    <property type="match status" value="1"/>
</dbReference>